<dbReference type="InterPro" id="IPR025711">
    <property type="entry name" value="PepSY"/>
</dbReference>
<evidence type="ECO:0000313" key="4">
    <source>
        <dbReference type="EMBL" id="PSR24402.1"/>
    </source>
</evidence>
<feature type="domain" description="PepSY" evidence="3">
    <location>
        <begin position="135"/>
        <end position="192"/>
    </location>
</feature>
<protein>
    <recommendedName>
        <fullName evidence="3">PepSY domain-containing protein</fullName>
    </recommendedName>
</protein>
<organism evidence="4 5">
    <name type="scientific">Sulfobacillus thermosulfidooxidans</name>
    <dbReference type="NCBI Taxonomy" id="28034"/>
    <lineage>
        <taxon>Bacteria</taxon>
        <taxon>Bacillati</taxon>
        <taxon>Bacillota</taxon>
        <taxon>Clostridia</taxon>
        <taxon>Eubacteriales</taxon>
        <taxon>Clostridiales Family XVII. Incertae Sedis</taxon>
        <taxon>Sulfobacillus</taxon>
    </lineage>
</organism>
<feature type="signal peptide" evidence="2">
    <location>
        <begin position="1"/>
        <end position="24"/>
    </location>
</feature>
<accession>A0A2T2WQ93</accession>
<feature type="chain" id="PRO_5038697985" description="PepSY domain-containing protein" evidence="2">
    <location>
        <begin position="25"/>
        <end position="315"/>
    </location>
</feature>
<keyword evidence="2" id="KW-0732">Signal</keyword>
<gene>
    <name evidence="4" type="ORF">C7B47_14920</name>
</gene>
<feature type="domain" description="PepSY" evidence="3">
    <location>
        <begin position="48"/>
        <end position="104"/>
    </location>
</feature>
<dbReference type="Proteomes" id="UP000242705">
    <property type="component" value="Unassembled WGS sequence"/>
</dbReference>
<evidence type="ECO:0000256" key="2">
    <source>
        <dbReference type="SAM" id="SignalP"/>
    </source>
</evidence>
<evidence type="ECO:0000259" key="3">
    <source>
        <dbReference type="Pfam" id="PF03413"/>
    </source>
</evidence>
<dbReference type="AlphaFoldDB" id="A0A2T2WQ93"/>
<proteinExistence type="predicted"/>
<sequence>MMKQIWVGVMAATGVLSLSLASPAKIVPSVALTSHGSSTFTATSYRMSQLQAEKAAMARVGGGQIIHISNDTYLGQSVYDIHVLFHRIVYDVKIVQMTGHVIEIKRASEQPGIVSSTPATKSSSSEAVSAASSGISMSQAERLALKAVGGGVVVHISPDHFHSILVFDIHVKNFNQMWDVKINQSTGRVIEKRLATENTVGETHSGSSRSLDQTPQTSKSQDTIESESKSVPSAPSASGTIPYGIKLSTVPSAYQNYVTEALHQENGTLKWVKFIHKDNGDIQVNIKIRRHPGGNIKVKDVFNSSGQLIRQTVEH</sequence>
<evidence type="ECO:0000256" key="1">
    <source>
        <dbReference type="SAM" id="MobiDB-lite"/>
    </source>
</evidence>
<dbReference type="Pfam" id="PF03413">
    <property type="entry name" value="PepSY"/>
    <property type="match status" value="2"/>
</dbReference>
<feature type="region of interest" description="Disordered" evidence="1">
    <location>
        <begin position="197"/>
        <end position="238"/>
    </location>
</feature>
<dbReference type="EMBL" id="PXYX01000055">
    <property type="protein sequence ID" value="PSR24402.1"/>
    <property type="molecule type" value="Genomic_DNA"/>
</dbReference>
<comment type="caution">
    <text evidence="4">The sequence shown here is derived from an EMBL/GenBank/DDBJ whole genome shotgun (WGS) entry which is preliminary data.</text>
</comment>
<dbReference type="Gene3D" id="3.10.450.40">
    <property type="match status" value="2"/>
</dbReference>
<evidence type="ECO:0000313" key="5">
    <source>
        <dbReference type="Proteomes" id="UP000242705"/>
    </source>
</evidence>
<name>A0A2T2WQ93_SULTH</name>
<reference evidence="4 5" key="1">
    <citation type="journal article" date="2014" name="BMC Genomics">
        <title>Comparison of environmental and isolate Sulfobacillus genomes reveals diverse carbon, sulfur, nitrogen, and hydrogen metabolisms.</title>
        <authorList>
            <person name="Justice N.B."/>
            <person name="Norman A."/>
            <person name="Brown C.T."/>
            <person name="Singh A."/>
            <person name="Thomas B.C."/>
            <person name="Banfield J.F."/>
        </authorList>
    </citation>
    <scope>NUCLEOTIDE SEQUENCE [LARGE SCALE GENOMIC DNA]</scope>
    <source>
        <strain evidence="4">AMDSBA5</strain>
    </source>
</reference>